<dbReference type="Proteomes" id="UP000289784">
    <property type="component" value="Unassembled WGS sequence"/>
</dbReference>
<organism evidence="1 2">
    <name type="scientific">Pseudoxanthomonas composti</name>
    <dbReference type="NCBI Taxonomy" id="2137479"/>
    <lineage>
        <taxon>Bacteria</taxon>
        <taxon>Pseudomonadati</taxon>
        <taxon>Pseudomonadota</taxon>
        <taxon>Gammaproteobacteria</taxon>
        <taxon>Lysobacterales</taxon>
        <taxon>Lysobacteraceae</taxon>
        <taxon>Pseudoxanthomonas</taxon>
    </lineage>
</organism>
<comment type="caution">
    <text evidence="1">The sequence shown here is derived from an EMBL/GenBank/DDBJ whole genome shotgun (WGS) entry which is preliminary data.</text>
</comment>
<proteinExistence type="predicted"/>
<name>A0A4Q1JX23_9GAMM</name>
<keyword evidence="2" id="KW-1185">Reference proteome</keyword>
<gene>
    <name evidence="1" type="ORF">EPA99_04500</name>
</gene>
<evidence type="ECO:0000313" key="1">
    <source>
        <dbReference type="EMBL" id="RXR07186.1"/>
    </source>
</evidence>
<protein>
    <submittedName>
        <fullName evidence="1">Uncharacterized protein</fullName>
    </submittedName>
</protein>
<evidence type="ECO:0000313" key="2">
    <source>
        <dbReference type="Proteomes" id="UP000289784"/>
    </source>
</evidence>
<dbReference type="RefSeq" id="WP_129470001.1">
    <property type="nucleotide sequence ID" value="NZ_SAWZ01000002.1"/>
</dbReference>
<dbReference type="EMBL" id="SAWZ01000002">
    <property type="protein sequence ID" value="RXR07186.1"/>
    <property type="molecule type" value="Genomic_DNA"/>
</dbReference>
<accession>A0A4Q1JX23</accession>
<dbReference type="AlphaFoldDB" id="A0A4Q1JX23"/>
<sequence>MATSPPPWRKAPPRTRAKVILTEAQKEEARERAEANGRRYPNLIDNMYVTRKAKADGTARVAGQQRSDEP</sequence>
<reference evidence="1 2" key="1">
    <citation type="submission" date="2019-01" db="EMBL/GenBank/DDBJ databases">
        <title>Pseudoxanthomonas composti sp. nov., isolated from compost.</title>
        <authorList>
            <person name="Yang G."/>
        </authorList>
    </citation>
    <scope>NUCLEOTIDE SEQUENCE [LARGE SCALE GENOMIC DNA]</scope>
    <source>
        <strain evidence="1 2">GSS15</strain>
    </source>
</reference>